<name>A0A0E0FZN6_ORYNI</name>
<dbReference type="InterPro" id="IPR009057">
    <property type="entry name" value="Homeodomain-like_sf"/>
</dbReference>
<keyword evidence="4" id="KW-0238">DNA-binding</keyword>
<feature type="domain" description="Myb-like" evidence="7">
    <location>
        <begin position="5"/>
        <end position="56"/>
    </location>
</feature>
<dbReference type="FunFam" id="1.10.10.60:FF:000060">
    <property type="entry name" value="MYB transcription factor"/>
    <property type="match status" value="1"/>
</dbReference>
<evidence type="ECO:0000256" key="6">
    <source>
        <dbReference type="ARBA" id="ARBA00023242"/>
    </source>
</evidence>
<dbReference type="Pfam" id="PF00249">
    <property type="entry name" value="Myb_DNA-binding"/>
    <property type="match status" value="2"/>
</dbReference>
<protein>
    <submittedName>
        <fullName evidence="9">Uncharacterized protein</fullName>
    </submittedName>
</protein>
<dbReference type="EnsemblPlants" id="ONIVA01G52120.1">
    <property type="protein sequence ID" value="ONIVA01G52120.1"/>
    <property type="gene ID" value="ONIVA01G52120"/>
</dbReference>
<proteinExistence type="predicted"/>
<feature type="domain" description="HTH myb-type" evidence="8">
    <location>
        <begin position="5"/>
        <end position="60"/>
    </location>
</feature>
<dbReference type="Gramene" id="ONIVA01G52120.1">
    <property type="protein sequence ID" value="ONIVA01G52120.1"/>
    <property type="gene ID" value="ONIVA01G52120"/>
</dbReference>
<dbReference type="SUPFAM" id="SSF46689">
    <property type="entry name" value="Homeodomain-like"/>
    <property type="match status" value="1"/>
</dbReference>
<dbReference type="PANTHER" id="PTHR45614:SF82">
    <property type="entry name" value="OS01G0977300 PROTEIN"/>
    <property type="match status" value="1"/>
</dbReference>
<reference evidence="9" key="2">
    <citation type="submission" date="2018-04" db="EMBL/GenBank/DDBJ databases">
        <title>OnivRS2 (Oryza nivara Reference Sequence Version 2).</title>
        <authorList>
            <person name="Zhang J."/>
            <person name="Kudrna D."/>
            <person name="Lee S."/>
            <person name="Talag J."/>
            <person name="Rajasekar S."/>
            <person name="Welchert J."/>
            <person name="Hsing Y.-I."/>
            <person name="Wing R.A."/>
        </authorList>
    </citation>
    <scope>NUCLEOTIDE SEQUENCE [LARGE SCALE GENOMIC DNA]</scope>
</reference>
<dbReference type="Gene3D" id="1.10.10.60">
    <property type="entry name" value="Homeodomain-like"/>
    <property type="match status" value="2"/>
</dbReference>
<dbReference type="GO" id="GO:0005634">
    <property type="term" value="C:nucleus"/>
    <property type="evidence" value="ECO:0007669"/>
    <property type="project" value="UniProtKB-SubCell"/>
</dbReference>
<dbReference type="Proteomes" id="UP000006591">
    <property type="component" value="Chromosome 1"/>
</dbReference>
<dbReference type="OMA" id="AHEDAII"/>
<dbReference type="InterPro" id="IPR050560">
    <property type="entry name" value="MYB_TF"/>
</dbReference>
<keyword evidence="6" id="KW-0539">Nucleus</keyword>
<dbReference type="GO" id="GO:0000981">
    <property type="term" value="F:DNA-binding transcription factor activity, RNA polymerase II-specific"/>
    <property type="evidence" value="ECO:0007669"/>
    <property type="project" value="TreeGrafter"/>
</dbReference>
<dbReference type="AlphaFoldDB" id="A0A0E0FZN6"/>
<reference evidence="9" key="1">
    <citation type="submission" date="2015-04" db="UniProtKB">
        <authorList>
            <consortium name="EnsemblPlants"/>
        </authorList>
    </citation>
    <scope>IDENTIFICATION</scope>
    <source>
        <strain evidence="9">SL10</strain>
    </source>
</reference>
<sequence length="250" mass="27365">MGMCSKTRKKGSWRAEEDALLTRLVAQHGPHRWSIISGAIPGRSGKSCRLRWCNQLSPAVQHRPFTPQEDALLAAAHARHGNKWATIARLLPGRTDNSVKNHWNSNLRRCLRRQAKFKSKDPDLLPDPINIPPDCIVVLNDDDEPADRPVTPPAIIQAQAQETLPSLTLSLSLSLPGAAAAAAEVEVAPPPPRALAAASEIQDGSSRSSSASRVMLQVMRQMVREEVQRYTAQLAYSLMALASCSRRPPN</sequence>
<dbReference type="CDD" id="cd00167">
    <property type="entry name" value="SANT"/>
    <property type="match status" value="1"/>
</dbReference>
<evidence type="ECO:0000313" key="9">
    <source>
        <dbReference type="EnsemblPlants" id="ONIVA01G52120.1"/>
    </source>
</evidence>
<dbReference type="SMART" id="SM00717">
    <property type="entry name" value="SANT"/>
    <property type="match status" value="2"/>
</dbReference>
<evidence type="ECO:0000259" key="8">
    <source>
        <dbReference type="PROSITE" id="PS51294"/>
    </source>
</evidence>
<evidence type="ECO:0000256" key="1">
    <source>
        <dbReference type="ARBA" id="ARBA00004123"/>
    </source>
</evidence>
<dbReference type="GO" id="GO:0000978">
    <property type="term" value="F:RNA polymerase II cis-regulatory region sequence-specific DNA binding"/>
    <property type="evidence" value="ECO:0007669"/>
    <property type="project" value="TreeGrafter"/>
</dbReference>
<accession>A0A0E0FZN6</accession>
<comment type="subcellular location">
    <subcellularLocation>
        <location evidence="1">Nucleus</location>
    </subcellularLocation>
</comment>
<organism evidence="9">
    <name type="scientific">Oryza nivara</name>
    <name type="common">Indian wild rice</name>
    <name type="synonym">Oryza sativa f. spontanea</name>
    <dbReference type="NCBI Taxonomy" id="4536"/>
    <lineage>
        <taxon>Eukaryota</taxon>
        <taxon>Viridiplantae</taxon>
        <taxon>Streptophyta</taxon>
        <taxon>Embryophyta</taxon>
        <taxon>Tracheophyta</taxon>
        <taxon>Spermatophyta</taxon>
        <taxon>Magnoliopsida</taxon>
        <taxon>Liliopsida</taxon>
        <taxon>Poales</taxon>
        <taxon>Poaceae</taxon>
        <taxon>BOP clade</taxon>
        <taxon>Oryzoideae</taxon>
        <taxon>Oryzeae</taxon>
        <taxon>Oryzinae</taxon>
        <taxon>Oryza</taxon>
    </lineage>
</organism>
<evidence type="ECO:0000259" key="7">
    <source>
        <dbReference type="PROSITE" id="PS50090"/>
    </source>
</evidence>
<dbReference type="PROSITE" id="PS50090">
    <property type="entry name" value="MYB_LIKE"/>
    <property type="match status" value="2"/>
</dbReference>
<dbReference type="InterPro" id="IPR001005">
    <property type="entry name" value="SANT/Myb"/>
</dbReference>
<dbReference type="PROSITE" id="PS51294">
    <property type="entry name" value="HTH_MYB"/>
    <property type="match status" value="2"/>
</dbReference>
<dbReference type="PANTHER" id="PTHR45614">
    <property type="entry name" value="MYB PROTEIN-RELATED"/>
    <property type="match status" value="1"/>
</dbReference>
<dbReference type="HOGENOM" id="CLU_028567_14_2_1"/>
<dbReference type="InterPro" id="IPR017930">
    <property type="entry name" value="Myb_dom"/>
</dbReference>
<evidence type="ECO:0000256" key="4">
    <source>
        <dbReference type="ARBA" id="ARBA00023125"/>
    </source>
</evidence>
<keyword evidence="10" id="KW-1185">Reference proteome</keyword>
<evidence type="ECO:0000256" key="2">
    <source>
        <dbReference type="ARBA" id="ARBA00022737"/>
    </source>
</evidence>
<dbReference type="STRING" id="4536.A0A0E0FZN6"/>
<keyword evidence="2" id="KW-0677">Repeat</keyword>
<feature type="domain" description="Myb-like" evidence="7">
    <location>
        <begin position="57"/>
        <end position="107"/>
    </location>
</feature>
<evidence type="ECO:0000256" key="5">
    <source>
        <dbReference type="ARBA" id="ARBA00023163"/>
    </source>
</evidence>
<keyword evidence="5" id="KW-0804">Transcription</keyword>
<dbReference type="eggNOG" id="KOG0048">
    <property type="taxonomic scope" value="Eukaryota"/>
</dbReference>
<feature type="domain" description="HTH myb-type" evidence="8">
    <location>
        <begin position="61"/>
        <end position="111"/>
    </location>
</feature>
<evidence type="ECO:0000313" key="10">
    <source>
        <dbReference type="Proteomes" id="UP000006591"/>
    </source>
</evidence>
<keyword evidence="3" id="KW-0805">Transcription regulation</keyword>
<evidence type="ECO:0000256" key="3">
    <source>
        <dbReference type="ARBA" id="ARBA00023015"/>
    </source>
</evidence>